<dbReference type="Pfam" id="PF06013">
    <property type="entry name" value="WXG100"/>
    <property type="match status" value="1"/>
</dbReference>
<proteinExistence type="inferred from homology"/>
<accession>A0ABN2QAZ5</accession>
<comment type="similarity">
    <text evidence="1">Belongs to the WXG100 family.</text>
</comment>
<dbReference type="Gene3D" id="1.10.287.1060">
    <property type="entry name" value="ESAT-6-like"/>
    <property type="match status" value="1"/>
</dbReference>
<comment type="caution">
    <text evidence="2">The sequence shown here is derived from an EMBL/GenBank/DDBJ whole genome shotgun (WGS) entry which is preliminary data.</text>
</comment>
<reference evidence="2 3" key="1">
    <citation type="journal article" date="2019" name="Int. J. Syst. Evol. Microbiol.">
        <title>The Global Catalogue of Microorganisms (GCM) 10K type strain sequencing project: providing services to taxonomists for standard genome sequencing and annotation.</title>
        <authorList>
            <consortium name="The Broad Institute Genomics Platform"/>
            <consortium name="The Broad Institute Genome Sequencing Center for Infectious Disease"/>
            <person name="Wu L."/>
            <person name="Ma J."/>
        </authorList>
    </citation>
    <scope>NUCLEOTIDE SEQUENCE [LARGE SCALE GENOMIC DNA]</scope>
    <source>
        <strain evidence="2 3">JCM 14545</strain>
    </source>
</reference>
<sequence>MADGFHGDVALLKQTEKELAQVHIAMNGRFQQLRGEIDATRAGWSSTASGIFVEMMNSFDKHAQALSQNLNQIGELLGRSGTKYEATEEDQQQALKAVANHSEISNILG</sequence>
<evidence type="ECO:0000256" key="1">
    <source>
        <dbReference type="RuleBase" id="RU362001"/>
    </source>
</evidence>
<name>A0ABN2QAZ5_9PSEU</name>
<gene>
    <name evidence="2" type="ORF">GCM10009754_13530</name>
</gene>
<dbReference type="Proteomes" id="UP001501116">
    <property type="component" value="Unassembled WGS sequence"/>
</dbReference>
<dbReference type="EMBL" id="BAAANN010000004">
    <property type="protein sequence ID" value="GAA1946767.1"/>
    <property type="molecule type" value="Genomic_DNA"/>
</dbReference>
<protein>
    <recommendedName>
        <fullName evidence="1">ESAT-6-like protein</fullName>
    </recommendedName>
</protein>
<evidence type="ECO:0000313" key="3">
    <source>
        <dbReference type="Proteomes" id="UP001501116"/>
    </source>
</evidence>
<keyword evidence="3" id="KW-1185">Reference proteome</keyword>
<dbReference type="InterPro" id="IPR036689">
    <property type="entry name" value="ESAT-6-like_sf"/>
</dbReference>
<dbReference type="RefSeq" id="WP_344414597.1">
    <property type="nucleotide sequence ID" value="NZ_BAAANN010000004.1"/>
</dbReference>
<dbReference type="SUPFAM" id="SSF140453">
    <property type="entry name" value="EsxAB dimer-like"/>
    <property type="match status" value="1"/>
</dbReference>
<dbReference type="NCBIfam" id="TIGR03930">
    <property type="entry name" value="WXG100_ESAT6"/>
    <property type="match status" value="1"/>
</dbReference>
<dbReference type="InterPro" id="IPR010310">
    <property type="entry name" value="T7SS_ESAT-6-like"/>
</dbReference>
<evidence type="ECO:0000313" key="2">
    <source>
        <dbReference type="EMBL" id="GAA1946767.1"/>
    </source>
</evidence>
<organism evidence="2 3">
    <name type="scientific">Amycolatopsis minnesotensis</name>
    <dbReference type="NCBI Taxonomy" id="337894"/>
    <lineage>
        <taxon>Bacteria</taxon>
        <taxon>Bacillati</taxon>
        <taxon>Actinomycetota</taxon>
        <taxon>Actinomycetes</taxon>
        <taxon>Pseudonocardiales</taxon>
        <taxon>Pseudonocardiaceae</taxon>
        <taxon>Amycolatopsis</taxon>
    </lineage>
</organism>